<feature type="region of interest" description="Disordered" evidence="6">
    <location>
        <begin position="463"/>
        <end position="494"/>
    </location>
</feature>
<feature type="compositionally biased region" description="Low complexity" evidence="6">
    <location>
        <begin position="407"/>
        <end position="416"/>
    </location>
</feature>
<dbReference type="InterPro" id="IPR001356">
    <property type="entry name" value="HD"/>
</dbReference>
<organism evidence="8 9">
    <name type="scientific">Dreissena polymorpha</name>
    <name type="common">Zebra mussel</name>
    <name type="synonym">Mytilus polymorpha</name>
    <dbReference type="NCBI Taxonomy" id="45954"/>
    <lineage>
        <taxon>Eukaryota</taxon>
        <taxon>Metazoa</taxon>
        <taxon>Spiralia</taxon>
        <taxon>Lophotrochozoa</taxon>
        <taxon>Mollusca</taxon>
        <taxon>Bivalvia</taxon>
        <taxon>Autobranchia</taxon>
        <taxon>Heteroconchia</taxon>
        <taxon>Euheterodonta</taxon>
        <taxon>Imparidentia</taxon>
        <taxon>Neoheterodontei</taxon>
        <taxon>Myida</taxon>
        <taxon>Dreissenoidea</taxon>
        <taxon>Dreissenidae</taxon>
        <taxon>Dreissena</taxon>
    </lineage>
</organism>
<proteinExistence type="inferred from homology"/>
<dbReference type="Proteomes" id="UP000828390">
    <property type="component" value="Unassembled WGS sequence"/>
</dbReference>
<dbReference type="InterPro" id="IPR050224">
    <property type="entry name" value="TALE_homeobox"/>
</dbReference>
<dbReference type="GO" id="GO:0006355">
    <property type="term" value="P:regulation of DNA-templated transcription"/>
    <property type="evidence" value="ECO:0007669"/>
    <property type="project" value="InterPro"/>
</dbReference>
<reference evidence="8" key="1">
    <citation type="journal article" date="2019" name="bioRxiv">
        <title>The Genome of the Zebra Mussel, Dreissena polymorpha: A Resource for Invasive Species Research.</title>
        <authorList>
            <person name="McCartney M.A."/>
            <person name="Auch B."/>
            <person name="Kono T."/>
            <person name="Mallez S."/>
            <person name="Zhang Y."/>
            <person name="Obille A."/>
            <person name="Becker A."/>
            <person name="Abrahante J.E."/>
            <person name="Garbe J."/>
            <person name="Badalamenti J.P."/>
            <person name="Herman A."/>
            <person name="Mangelson H."/>
            <person name="Liachko I."/>
            <person name="Sullivan S."/>
            <person name="Sone E.D."/>
            <person name="Koren S."/>
            <person name="Silverstein K.A.T."/>
            <person name="Beckman K.B."/>
            <person name="Gohl D.M."/>
        </authorList>
    </citation>
    <scope>NUCLEOTIDE SEQUENCE</scope>
    <source>
        <strain evidence="8">Duluth1</strain>
        <tissue evidence="8">Whole animal</tissue>
    </source>
</reference>
<keyword evidence="4 5" id="KW-0539">Nucleus</keyword>
<evidence type="ECO:0000256" key="4">
    <source>
        <dbReference type="ARBA" id="ARBA00023242"/>
    </source>
</evidence>
<comment type="similarity">
    <text evidence="1">Belongs to the TALE/MEIS homeobox family.</text>
</comment>
<comment type="caution">
    <text evidence="8">The sequence shown here is derived from an EMBL/GenBank/DDBJ whole genome shotgun (WGS) entry which is preliminary data.</text>
</comment>
<evidence type="ECO:0000313" key="8">
    <source>
        <dbReference type="EMBL" id="KAH3701293.1"/>
    </source>
</evidence>
<dbReference type="Pfam" id="PF16493">
    <property type="entry name" value="Meis_PKNOX_N"/>
    <property type="match status" value="1"/>
</dbReference>
<dbReference type="FunFam" id="1.10.10.60:FF:000004">
    <property type="entry name" value="Meis2 homeobox isoform 2c"/>
    <property type="match status" value="1"/>
</dbReference>
<sequence length="494" mass="53763">MSSVTHVIPQSFVTDGQIINLVTPTVTLQSVAQDGSVVRLSESVQLVQPMFTPSTVQSIQPLLSDPNLDRDKNAIYNHPLFPLMALLFEKCEQASNVSEVASPDSINEDVQVFLMHKQKDNTGLLSGNADVDNLMIKAIQVLRIHLLELEKVNELCKDFCQRYTSCLKGKLQSENLLRTESDYDQSMFDEPPKEENMQPVQTLTSSTAGGSVILQQPFQTTMAAMPTLGPGQILSGGTIYQMVNTPQGLVAQPVQIQPTFTSLSPGGQLIHGSTPLSQIGVTVPTSLVSSSAHHTTSALTNLSGLDSDDEDNGKNKKSKRGVLPKAATQIMKTWLFQHIVHPYPTEDEKKVIAQQTNLTLLQVNNWFINARRRILQPMLEAGNPDQSKTKKPKPQTKPPQRFWPFGTTSSASSLTSGQKTVTASPGSYSSTLVVPTGPLITADGQIVSFQGINFSGILGDIKPSYLTSDETKDSSDTNNNSHSTDNDSNENDKS</sequence>
<keyword evidence="2 5" id="KW-0238">DNA-binding</keyword>
<name>A0A9D3YND9_DREPO</name>
<feature type="compositionally biased region" description="Polar residues" evidence="6">
    <location>
        <begin position="417"/>
        <end position="428"/>
    </location>
</feature>
<feature type="region of interest" description="Disordered" evidence="6">
    <location>
        <begin position="381"/>
        <end position="428"/>
    </location>
</feature>
<evidence type="ECO:0000256" key="2">
    <source>
        <dbReference type="ARBA" id="ARBA00023125"/>
    </source>
</evidence>
<evidence type="ECO:0000313" key="9">
    <source>
        <dbReference type="Proteomes" id="UP000828390"/>
    </source>
</evidence>
<dbReference type="InterPro" id="IPR008422">
    <property type="entry name" value="KN_HD"/>
</dbReference>
<dbReference type="PROSITE" id="PS50071">
    <property type="entry name" value="HOMEOBOX_2"/>
    <property type="match status" value="1"/>
</dbReference>
<dbReference type="PANTHER" id="PTHR11850">
    <property type="entry name" value="HOMEOBOX PROTEIN TRANSCRIPTION FACTORS"/>
    <property type="match status" value="1"/>
</dbReference>
<accession>A0A9D3YND9</accession>
<evidence type="ECO:0000259" key="7">
    <source>
        <dbReference type="PROSITE" id="PS50071"/>
    </source>
</evidence>
<dbReference type="InterPro" id="IPR032453">
    <property type="entry name" value="PKNOX/Meis_N"/>
</dbReference>
<keyword evidence="3 5" id="KW-0371">Homeobox</keyword>
<keyword evidence="9" id="KW-1185">Reference proteome</keyword>
<dbReference type="Gene3D" id="1.10.10.60">
    <property type="entry name" value="Homeodomain-like"/>
    <property type="match status" value="1"/>
</dbReference>
<feature type="region of interest" description="Disordered" evidence="6">
    <location>
        <begin position="299"/>
        <end position="323"/>
    </location>
</feature>
<dbReference type="SUPFAM" id="SSF46689">
    <property type="entry name" value="Homeodomain-like"/>
    <property type="match status" value="1"/>
</dbReference>
<gene>
    <name evidence="8" type="ORF">DPMN_076276</name>
</gene>
<evidence type="ECO:0000256" key="3">
    <source>
        <dbReference type="ARBA" id="ARBA00023155"/>
    </source>
</evidence>
<dbReference type="CDD" id="cd00086">
    <property type="entry name" value="homeodomain"/>
    <property type="match status" value="1"/>
</dbReference>
<evidence type="ECO:0000256" key="5">
    <source>
        <dbReference type="PROSITE-ProRule" id="PRU00108"/>
    </source>
</evidence>
<comment type="subcellular location">
    <subcellularLocation>
        <location evidence="5">Nucleus</location>
    </subcellularLocation>
</comment>
<protein>
    <recommendedName>
        <fullName evidence="7">Homeobox domain-containing protein</fullName>
    </recommendedName>
</protein>
<dbReference type="Pfam" id="PF05920">
    <property type="entry name" value="Homeobox_KN"/>
    <property type="match status" value="1"/>
</dbReference>
<dbReference type="AlphaFoldDB" id="A0A9D3YND9"/>
<dbReference type="GO" id="GO:0003677">
    <property type="term" value="F:DNA binding"/>
    <property type="evidence" value="ECO:0007669"/>
    <property type="project" value="UniProtKB-UniRule"/>
</dbReference>
<dbReference type="OrthoDB" id="10056939at2759"/>
<reference evidence="8" key="2">
    <citation type="submission" date="2020-11" db="EMBL/GenBank/DDBJ databases">
        <authorList>
            <person name="McCartney M.A."/>
            <person name="Auch B."/>
            <person name="Kono T."/>
            <person name="Mallez S."/>
            <person name="Becker A."/>
            <person name="Gohl D.M."/>
            <person name="Silverstein K.A.T."/>
            <person name="Koren S."/>
            <person name="Bechman K.B."/>
            <person name="Herman A."/>
            <person name="Abrahante J.E."/>
            <person name="Garbe J."/>
        </authorList>
    </citation>
    <scope>NUCLEOTIDE SEQUENCE</scope>
    <source>
        <strain evidence="8">Duluth1</strain>
        <tissue evidence="8">Whole animal</tissue>
    </source>
</reference>
<dbReference type="InterPro" id="IPR009057">
    <property type="entry name" value="Homeodomain-like_sf"/>
</dbReference>
<dbReference type="GO" id="GO:0005634">
    <property type="term" value="C:nucleus"/>
    <property type="evidence" value="ECO:0007669"/>
    <property type="project" value="UniProtKB-SubCell"/>
</dbReference>
<evidence type="ECO:0000256" key="1">
    <source>
        <dbReference type="ARBA" id="ARBA00009661"/>
    </source>
</evidence>
<feature type="DNA-binding region" description="Homeobox" evidence="5">
    <location>
        <begin position="316"/>
        <end position="378"/>
    </location>
</feature>
<dbReference type="EMBL" id="JAIWYP010000015">
    <property type="protein sequence ID" value="KAH3701293.1"/>
    <property type="molecule type" value="Genomic_DNA"/>
</dbReference>
<feature type="domain" description="Homeobox" evidence="7">
    <location>
        <begin position="314"/>
        <end position="377"/>
    </location>
</feature>
<evidence type="ECO:0000256" key="6">
    <source>
        <dbReference type="SAM" id="MobiDB-lite"/>
    </source>
</evidence>
<dbReference type="SMART" id="SM00389">
    <property type="entry name" value="HOX"/>
    <property type="match status" value="1"/>
</dbReference>